<proteinExistence type="predicted"/>
<dbReference type="EMBL" id="CP009654">
    <property type="protein sequence ID" value="APC97871.1"/>
    <property type="molecule type" value="Genomic_DNA"/>
</dbReference>
<organism evidence="1 2">
    <name type="scientific">Francisella frigiditurris</name>
    <dbReference type="NCBI Taxonomy" id="1542390"/>
    <lineage>
        <taxon>Bacteria</taxon>
        <taxon>Pseudomonadati</taxon>
        <taxon>Pseudomonadota</taxon>
        <taxon>Gammaproteobacteria</taxon>
        <taxon>Thiotrichales</taxon>
        <taxon>Francisellaceae</taxon>
        <taxon>Francisella</taxon>
    </lineage>
</organism>
<dbReference type="InterPro" id="IPR011256">
    <property type="entry name" value="Reg_factor_effector_dom_sf"/>
</dbReference>
<dbReference type="SUPFAM" id="SSF55136">
    <property type="entry name" value="Probable bacterial effector-binding domain"/>
    <property type="match status" value="1"/>
</dbReference>
<dbReference type="Gene3D" id="3.20.80.10">
    <property type="entry name" value="Regulatory factor, effector binding domain"/>
    <property type="match status" value="1"/>
</dbReference>
<accession>A0A1J0KVX6</accession>
<dbReference type="KEGG" id="frc:KX01_425"/>
<dbReference type="RefSeq" id="WP_071663416.1">
    <property type="nucleotide sequence ID" value="NZ_CP009654.1"/>
</dbReference>
<gene>
    <name evidence="1" type="ORF">KX01_425</name>
</gene>
<evidence type="ECO:0000313" key="2">
    <source>
        <dbReference type="Proteomes" id="UP000182521"/>
    </source>
</evidence>
<dbReference type="STRING" id="1542390.KX01_425"/>
<dbReference type="InterPro" id="IPR006917">
    <property type="entry name" value="SOUL_heme-bd"/>
</dbReference>
<evidence type="ECO:0000313" key="1">
    <source>
        <dbReference type="EMBL" id="APC97871.1"/>
    </source>
</evidence>
<sequence length="207" mass="23561">MLKRFLASIITIFLSGCSIFGISNVPEPNYKSLKTDNNFSIREYKPIIEAQVQINNNDYKSAVNKGFKELFKYITGENISNEKIKMTKPVVIKQNSQKIAMTAPVLVKEGKESWIISFILPESFNIDDAPKPTNNSIKLVEVPQEKVAVINFNGSFNEEAIKENTSKLKNWINHNNLVQIGEPRAAGYNPPWTIPYFRKNEIQIPIK</sequence>
<dbReference type="Pfam" id="PF04832">
    <property type="entry name" value="SOUL"/>
    <property type="match status" value="1"/>
</dbReference>
<dbReference type="PANTHER" id="PTHR11220">
    <property type="entry name" value="HEME-BINDING PROTEIN-RELATED"/>
    <property type="match status" value="1"/>
</dbReference>
<keyword evidence="2" id="KW-1185">Reference proteome</keyword>
<name>A0A1J0KVX6_9GAMM</name>
<reference evidence="2" key="1">
    <citation type="submission" date="2014-10" db="EMBL/GenBank/DDBJ databases">
        <authorList>
            <person name="Kuske C.R."/>
            <person name="Challacombe J.F."/>
            <person name="Daligault H.E."/>
            <person name="Davenport K.W."/>
            <person name="Johnson S.L."/>
            <person name="Siddaramappa S."/>
            <person name="Petersen J.M."/>
        </authorList>
    </citation>
    <scope>NUCLEOTIDE SEQUENCE [LARGE SCALE GENOMIC DNA]</scope>
    <source>
        <strain evidence="2">CA97-1460</strain>
    </source>
</reference>
<dbReference type="Proteomes" id="UP000182521">
    <property type="component" value="Chromosome"/>
</dbReference>
<protein>
    <submittedName>
        <fullName evidence="1">SOUL heme-binding family protein</fullName>
    </submittedName>
</protein>
<dbReference type="PROSITE" id="PS51257">
    <property type="entry name" value="PROKAR_LIPOPROTEIN"/>
    <property type="match status" value="1"/>
</dbReference>
<dbReference type="PANTHER" id="PTHR11220:SF58">
    <property type="entry name" value="SOUL HEME-BINDING FAMILY PROTEIN"/>
    <property type="match status" value="1"/>
</dbReference>
<dbReference type="OrthoDB" id="2156220at2"/>
<dbReference type="AlphaFoldDB" id="A0A1J0KVX6"/>